<gene>
    <name evidence="1" type="ORF">DFJ66_0951</name>
</gene>
<evidence type="ECO:0000313" key="2">
    <source>
        <dbReference type="Proteomes" id="UP000272729"/>
    </source>
</evidence>
<dbReference type="AlphaFoldDB" id="A0A495X3G9"/>
<name>A0A495X3G9_9PSEU</name>
<dbReference type="Proteomes" id="UP000272729">
    <property type="component" value="Unassembled WGS sequence"/>
</dbReference>
<dbReference type="RefSeq" id="WP_170199020.1">
    <property type="nucleotide sequence ID" value="NZ_JBIUBA010000062.1"/>
</dbReference>
<keyword evidence="2" id="KW-1185">Reference proteome</keyword>
<reference evidence="1 2" key="1">
    <citation type="submission" date="2018-10" db="EMBL/GenBank/DDBJ databases">
        <title>Sequencing the genomes of 1000 actinobacteria strains.</title>
        <authorList>
            <person name="Klenk H.-P."/>
        </authorList>
    </citation>
    <scope>NUCLEOTIDE SEQUENCE [LARGE SCALE GENOMIC DNA]</scope>
    <source>
        <strain evidence="1 2">DSM 43911</strain>
    </source>
</reference>
<protein>
    <submittedName>
        <fullName evidence="1">Uncharacterized protein</fullName>
    </submittedName>
</protein>
<accession>A0A495X3G9</accession>
<organism evidence="1 2">
    <name type="scientific">Saccharothrix variisporea</name>
    <dbReference type="NCBI Taxonomy" id="543527"/>
    <lineage>
        <taxon>Bacteria</taxon>
        <taxon>Bacillati</taxon>
        <taxon>Actinomycetota</taxon>
        <taxon>Actinomycetes</taxon>
        <taxon>Pseudonocardiales</taxon>
        <taxon>Pseudonocardiaceae</taxon>
        <taxon>Saccharothrix</taxon>
    </lineage>
</organism>
<proteinExistence type="predicted"/>
<sequence>MSATRSVRDLVSVLDRAIREALAETRPDPPHDPQARARHAQTCLLEAVDATRAGDTDVPPAALACLDAACEHLEYGELLEARTLLTAARGLLTAGHRPIGRDHAAAS</sequence>
<evidence type="ECO:0000313" key="1">
    <source>
        <dbReference type="EMBL" id="RKT67775.1"/>
    </source>
</evidence>
<comment type="caution">
    <text evidence="1">The sequence shown here is derived from an EMBL/GenBank/DDBJ whole genome shotgun (WGS) entry which is preliminary data.</text>
</comment>
<dbReference type="EMBL" id="RBXR01000001">
    <property type="protein sequence ID" value="RKT67775.1"/>
    <property type="molecule type" value="Genomic_DNA"/>
</dbReference>